<feature type="binding site" evidence="8">
    <location>
        <begin position="194"/>
        <end position="196"/>
    </location>
    <ligand>
        <name>beta-D-galactose</name>
        <dbReference type="ChEBI" id="CHEBI:27667"/>
    </ligand>
</feature>
<evidence type="ECO:0000256" key="1">
    <source>
        <dbReference type="ARBA" id="ARBA00005028"/>
    </source>
</evidence>
<feature type="binding site" evidence="8">
    <location>
        <begin position="93"/>
        <end position="94"/>
    </location>
    <ligand>
        <name>beta-D-galactose</name>
        <dbReference type="ChEBI" id="CHEBI:27667"/>
    </ligand>
</feature>
<dbReference type="GO" id="GO:0006006">
    <property type="term" value="P:glucose metabolic process"/>
    <property type="evidence" value="ECO:0007669"/>
    <property type="project" value="TreeGrafter"/>
</dbReference>
<dbReference type="AlphaFoldDB" id="A0AAV0Z903"/>
<comment type="catalytic activity">
    <reaction evidence="5">
        <text>alpha-D-glucose = beta-D-glucose</text>
        <dbReference type="Rhea" id="RHEA:10264"/>
        <dbReference type="ChEBI" id="CHEBI:15903"/>
        <dbReference type="ChEBI" id="CHEBI:17925"/>
        <dbReference type="EC" id="5.1.3.3"/>
    </reaction>
</comment>
<evidence type="ECO:0000256" key="9">
    <source>
        <dbReference type="SAM" id="SignalP"/>
    </source>
</evidence>
<keyword evidence="9" id="KW-0732">Signal</keyword>
<protein>
    <recommendedName>
        <fullName evidence="5">Aldose 1-epimerase</fullName>
        <ecNumber evidence="5">5.1.3.3</ecNumber>
    </recommendedName>
</protein>
<dbReference type="PANTHER" id="PTHR10091">
    <property type="entry name" value="ALDOSE-1-EPIMERASE"/>
    <property type="match status" value="1"/>
</dbReference>
<organism evidence="10 11">
    <name type="scientific">Vicia faba</name>
    <name type="common">Broad bean</name>
    <name type="synonym">Faba vulgaris</name>
    <dbReference type="NCBI Taxonomy" id="3906"/>
    <lineage>
        <taxon>Eukaryota</taxon>
        <taxon>Viridiplantae</taxon>
        <taxon>Streptophyta</taxon>
        <taxon>Embryophyta</taxon>
        <taxon>Tracheophyta</taxon>
        <taxon>Spermatophyta</taxon>
        <taxon>Magnoliopsida</taxon>
        <taxon>eudicotyledons</taxon>
        <taxon>Gunneridae</taxon>
        <taxon>Pentapetalae</taxon>
        <taxon>rosids</taxon>
        <taxon>fabids</taxon>
        <taxon>Fabales</taxon>
        <taxon>Fabaceae</taxon>
        <taxon>Papilionoideae</taxon>
        <taxon>50 kb inversion clade</taxon>
        <taxon>NPAAA clade</taxon>
        <taxon>Hologalegina</taxon>
        <taxon>IRL clade</taxon>
        <taxon>Fabeae</taxon>
        <taxon>Vicia</taxon>
    </lineage>
</organism>
<dbReference type="EC" id="5.1.3.3" evidence="5"/>
<comment type="pathway">
    <text evidence="1 5">Carbohydrate metabolism; hexose metabolism.</text>
</comment>
<dbReference type="Proteomes" id="UP001157006">
    <property type="component" value="Chromosome 1S"/>
</dbReference>
<evidence type="ECO:0000256" key="6">
    <source>
        <dbReference type="PIRSR" id="PIRSR005096-1"/>
    </source>
</evidence>
<evidence type="ECO:0000256" key="5">
    <source>
        <dbReference type="PIRNR" id="PIRNR005096"/>
    </source>
</evidence>
<name>A0AAV0Z903_VICFA</name>
<dbReference type="GO" id="GO:0033499">
    <property type="term" value="P:galactose catabolic process via UDP-galactose, Leloir pathway"/>
    <property type="evidence" value="ECO:0007669"/>
    <property type="project" value="TreeGrafter"/>
</dbReference>
<evidence type="ECO:0000256" key="7">
    <source>
        <dbReference type="PIRSR" id="PIRSR005096-2"/>
    </source>
</evidence>
<keyword evidence="4 5" id="KW-0119">Carbohydrate metabolism</keyword>
<dbReference type="InterPro" id="IPR015443">
    <property type="entry name" value="Aldose_1-epimerase"/>
</dbReference>
<sequence length="372" mass="41191">MIKIFMLLCLLFLVSSGFVNGSIKKEKDHGIKLFVLKKGDLTLKVTNWGATLVSLILPDKNGKLGDIVLGYDNLKTYTNDTSYFGATVGRVANRIGGAQFTLNGTLYKLIANEGNNTLHGGTRGFSDVLWKVEKYVKEGDRPLVIFSYHSFDGEEGFPGDLKVTVSYILGKDSLTIIMKAKALDKPTPVNLVNHAYWNLGNHNSGNTLDEVVQIFGTKITLIDNNLIPTGKFSSVKGTPYDFLKPEIVGKRINQLPKTNGYDINYVLNKGKDKNEALKVAAIVMDKKSGRVMKLSTNAPGLQFYSANFVKNEKGKCGFVYQPRSALCLESQAFPDSVNHPNFPSTIVTKEKPYKHVMLLKFSTKVPRAFSQF</sequence>
<feature type="active site" description="Proton acceptor" evidence="6">
    <location>
        <position position="329"/>
    </location>
</feature>
<dbReference type="Gene3D" id="2.70.98.10">
    <property type="match status" value="1"/>
</dbReference>
<evidence type="ECO:0000256" key="2">
    <source>
        <dbReference type="ARBA" id="ARBA00006206"/>
    </source>
</evidence>
<proteinExistence type="inferred from homology"/>
<dbReference type="GO" id="GO:0030246">
    <property type="term" value="F:carbohydrate binding"/>
    <property type="evidence" value="ECO:0007669"/>
    <property type="project" value="InterPro"/>
</dbReference>
<keyword evidence="11" id="KW-1185">Reference proteome</keyword>
<feature type="active site" description="Proton donor" evidence="6">
    <location>
        <position position="194"/>
    </location>
</feature>
<keyword evidence="3 5" id="KW-0413">Isomerase</keyword>
<dbReference type="InterPro" id="IPR011013">
    <property type="entry name" value="Gal_mutarotase_sf_dom"/>
</dbReference>
<dbReference type="InterPro" id="IPR008183">
    <property type="entry name" value="Aldose_1/G6P_1-epimerase"/>
</dbReference>
<dbReference type="InterPro" id="IPR047215">
    <property type="entry name" value="Galactose_mutarotase-like"/>
</dbReference>
<dbReference type="CDD" id="cd09019">
    <property type="entry name" value="galactose_mutarotase_like"/>
    <property type="match status" value="1"/>
</dbReference>
<dbReference type="NCBIfam" id="NF008277">
    <property type="entry name" value="PRK11055.1"/>
    <property type="match status" value="1"/>
</dbReference>
<dbReference type="Pfam" id="PF01263">
    <property type="entry name" value="Aldose_epim"/>
    <property type="match status" value="1"/>
</dbReference>
<evidence type="ECO:0000256" key="8">
    <source>
        <dbReference type="PIRSR" id="PIRSR005096-3"/>
    </source>
</evidence>
<feature type="binding site" evidence="7">
    <location>
        <position position="262"/>
    </location>
    <ligand>
        <name>beta-D-galactose</name>
        <dbReference type="ChEBI" id="CHEBI:27667"/>
    </ligand>
</feature>
<dbReference type="PIRSF" id="PIRSF005096">
    <property type="entry name" value="GALM"/>
    <property type="match status" value="1"/>
</dbReference>
<evidence type="ECO:0000256" key="3">
    <source>
        <dbReference type="ARBA" id="ARBA00023235"/>
    </source>
</evidence>
<dbReference type="SUPFAM" id="SSF74650">
    <property type="entry name" value="Galactose mutarotase-like"/>
    <property type="match status" value="1"/>
</dbReference>
<dbReference type="EMBL" id="OX451735">
    <property type="protein sequence ID" value="CAI8594336.1"/>
    <property type="molecule type" value="Genomic_DNA"/>
</dbReference>
<dbReference type="GO" id="GO:0004034">
    <property type="term" value="F:aldose 1-epimerase activity"/>
    <property type="evidence" value="ECO:0007669"/>
    <property type="project" value="UniProtKB-EC"/>
</dbReference>
<evidence type="ECO:0000313" key="11">
    <source>
        <dbReference type="Proteomes" id="UP001157006"/>
    </source>
</evidence>
<feature type="signal peptide" evidence="9">
    <location>
        <begin position="1"/>
        <end position="21"/>
    </location>
</feature>
<feature type="chain" id="PRO_5043841381" description="Aldose 1-epimerase" evidence="9">
    <location>
        <begin position="22"/>
        <end position="372"/>
    </location>
</feature>
<evidence type="ECO:0000313" key="10">
    <source>
        <dbReference type="EMBL" id="CAI8594336.1"/>
    </source>
</evidence>
<dbReference type="InterPro" id="IPR014718">
    <property type="entry name" value="GH-type_carb-bd"/>
</dbReference>
<dbReference type="PANTHER" id="PTHR10091:SF34">
    <property type="entry name" value="ALDOSE 1-EPIMERASE"/>
    <property type="match status" value="1"/>
</dbReference>
<accession>A0AAV0Z903</accession>
<comment type="similarity">
    <text evidence="2 5">Belongs to the aldose epimerase family.</text>
</comment>
<reference evidence="10 11" key="1">
    <citation type="submission" date="2023-01" db="EMBL/GenBank/DDBJ databases">
        <authorList>
            <person name="Kreplak J."/>
        </authorList>
    </citation>
    <scope>NUCLEOTIDE SEQUENCE [LARGE SCALE GENOMIC DNA]</scope>
</reference>
<evidence type="ECO:0000256" key="4">
    <source>
        <dbReference type="ARBA" id="ARBA00023277"/>
    </source>
</evidence>
<gene>
    <name evidence="10" type="ORF">VFH_I136360</name>
</gene>